<keyword evidence="4 7" id="KW-0863">Zinc-finger</keyword>
<proteinExistence type="predicted"/>
<evidence type="ECO:0000313" key="10">
    <source>
        <dbReference type="Proteomes" id="UP001154078"/>
    </source>
</evidence>
<evidence type="ECO:0000313" key="9">
    <source>
        <dbReference type="EMBL" id="CAH0546800.1"/>
    </source>
</evidence>
<dbReference type="InterPro" id="IPR013087">
    <property type="entry name" value="Znf_C2H2_type"/>
</dbReference>
<dbReference type="InterPro" id="IPR036236">
    <property type="entry name" value="Znf_C2H2_sf"/>
</dbReference>
<keyword evidence="10" id="KW-1185">Reference proteome</keyword>
<dbReference type="PROSITE" id="PS50157">
    <property type="entry name" value="ZINC_FINGER_C2H2_2"/>
    <property type="match status" value="1"/>
</dbReference>
<dbReference type="Proteomes" id="UP001154078">
    <property type="component" value="Chromosome 1"/>
</dbReference>
<dbReference type="Gene3D" id="3.30.160.60">
    <property type="entry name" value="Classic Zinc Finger"/>
    <property type="match status" value="1"/>
</dbReference>
<dbReference type="PROSITE" id="PS00028">
    <property type="entry name" value="ZINC_FINGER_C2H2_1"/>
    <property type="match status" value="1"/>
</dbReference>
<comment type="subcellular location">
    <subcellularLocation>
        <location evidence="1">Nucleus</location>
    </subcellularLocation>
</comment>
<name>A0A9P0ARN9_BRAAE</name>
<sequence>MASTNFKCDICQKCFASNGNLRRHNKTHENDIVESKEFLIWLQQEEKENNIRFIKQRGVKRCKQRIVSEEKRQRSQKSQGSSKCDCTCQIAEKIENSSKKCYIQYTSTHYGHNNEIQHLRISKQCRKEVAQKLLIGVSTTR</sequence>
<dbReference type="OrthoDB" id="6781926at2759"/>
<dbReference type="PANTHER" id="PTHR33936:SF24">
    <property type="entry name" value="C2H2-TYPE DOMAIN-CONTAINING PROTEIN"/>
    <property type="match status" value="1"/>
</dbReference>
<evidence type="ECO:0000256" key="3">
    <source>
        <dbReference type="ARBA" id="ARBA00022737"/>
    </source>
</evidence>
<keyword evidence="2" id="KW-0479">Metal-binding</keyword>
<keyword evidence="3" id="KW-0677">Repeat</keyword>
<keyword evidence="6" id="KW-0539">Nucleus</keyword>
<gene>
    <name evidence="9" type="ORF">MELIAE_LOCUS892</name>
</gene>
<dbReference type="Pfam" id="PF00096">
    <property type="entry name" value="zf-C2H2"/>
    <property type="match status" value="1"/>
</dbReference>
<evidence type="ECO:0000256" key="1">
    <source>
        <dbReference type="ARBA" id="ARBA00004123"/>
    </source>
</evidence>
<evidence type="ECO:0000256" key="5">
    <source>
        <dbReference type="ARBA" id="ARBA00022833"/>
    </source>
</evidence>
<dbReference type="InterPro" id="IPR052797">
    <property type="entry name" value="RegFact_GeneExpr_CellDeath"/>
</dbReference>
<keyword evidence="5" id="KW-0862">Zinc</keyword>
<dbReference type="SMART" id="SM00355">
    <property type="entry name" value="ZnF_C2H2"/>
    <property type="match status" value="1"/>
</dbReference>
<dbReference type="AlphaFoldDB" id="A0A9P0ARN9"/>
<evidence type="ECO:0000256" key="7">
    <source>
        <dbReference type="PROSITE-ProRule" id="PRU00042"/>
    </source>
</evidence>
<accession>A0A9P0ARN9</accession>
<dbReference type="FunFam" id="3.30.160.60:FF:000145">
    <property type="entry name" value="Zinc finger protein 574"/>
    <property type="match status" value="1"/>
</dbReference>
<evidence type="ECO:0000256" key="6">
    <source>
        <dbReference type="ARBA" id="ARBA00023242"/>
    </source>
</evidence>
<dbReference type="GO" id="GO:0005634">
    <property type="term" value="C:nucleus"/>
    <property type="evidence" value="ECO:0007669"/>
    <property type="project" value="UniProtKB-SubCell"/>
</dbReference>
<evidence type="ECO:0000256" key="2">
    <source>
        <dbReference type="ARBA" id="ARBA00022723"/>
    </source>
</evidence>
<dbReference type="GO" id="GO:0008270">
    <property type="term" value="F:zinc ion binding"/>
    <property type="evidence" value="ECO:0007669"/>
    <property type="project" value="UniProtKB-KW"/>
</dbReference>
<evidence type="ECO:0000259" key="8">
    <source>
        <dbReference type="PROSITE" id="PS50157"/>
    </source>
</evidence>
<protein>
    <recommendedName>
        <fullName evidence="8">C2H2-type domain-containing protein</fullName>
    </recommendedName>
</protein>
<dbReference type="EMBL" id="OV121132">
    <property type="protein sequence ID" value="CAH0546800.1"/>
    <property type="molecule type" value="Genomic_DNA"/>
</dbReference>
<dbReference type="SUPFAM" id="SSF57667">
    <property type="entry name" value="beta-beta-alpha zinc fingers"/>
    <property type="match status" value="1"/>
</dbReference>
<reference evidence="9" key="1">
    <citation type="submission" date="2021-12" db="EMBL/GenBank/DDBJ databases">
        <authorList>
            <person name="King R."/>
        </authorList>
    </citation>
    <scope>NUCLEOTIDE SEQUENCE</scope>
</reference>
<feature type="domain" description="C2H2-type" evidence="8">
    <location>
        <begin position="6"/>
        <end position="31"/>
    </location>
</feature>
<dbReference type="PANTHER" id="PTHR33936">
    <property type="entry name" value="PROTEIN CBG17840"/>
    <property type="match status" value="1"/>
</dbReference>
<evidence type="ECO:0000256" key="4">
    <source>
        <dbReference type="ARBA" id="ARBA00022771"/>
    </source>
</evidence>
<organism evidence="9 10">
    <name type="scientific">Brassicogethes aeneus</name>
    <name type="common">Rape pollen beetle</name>
    <name type="synonym">Meligethes aeneus</name>
    <dbReference type="NCBI Taxonomy" id="1431903"/>
    <lineage>
        <taxon>Eukaryota</taxon>
        <taxon>Metazoa</taxon>
        <taxon>Ecdysozoa</taxon>
        <taxon>Arthropoda</taxon>
        <taxon>Hexapoda</taxon>
        <taxon>Insecta</taxon>
        <taxon>Pterygota</taxon>
        <taxon>Neoptera</taxon>
        <taxon>Endopterygota</taxon>
        <taxon>Coleoptera</taxon>
        <taxon>Polyphaga</taxon>
        <taxon>Cucujiformia</taxon>
        <taxon>Nitidulidae</taxon>
        <taxon>Meligethinae</taxon>
        <taxon>Brassicogethes</taxon>
    </lineage>
</organism>